<dbReference type="SUPFAM" id="SSF102588">
    <property type="entry name" value="LmbE-like"/>
    <property type="match status" value="1"/>
</dbReference>
<proteinExistence type="predicted"/>
<dbReference type="GO" id="GO:0016811">
    <property type="term" value="F:hydrolase activity, acting on carbon-nitrogen (but not peptide) bonds, in linear amides"/>
    <property type="evidence" value="ECO:0007669"/>
    <property type="project" value="TreeGrafter"/>
</dbReference>
<dbReference type="Gene3D" id="3.40.50.10320">
    <property type="entry name" value="LmbE-like"/>
    <property type="match status" value="1"/>
</dbReference>
<evidence type="ECO:0000313" key="2">
    <source>
        <dbReference type="Proteomes" id="UP000177555"/>
    </source>
</evidence>
<sequence>MFKLAQQRLLVVAPHPDDEVIGCGGLIKKIKDGGGQVYVLYMTVGDTKDFSKKGFSFSNERQKEINAVVKFLKVDDWDIAFLGNDYHLRLDTLGQKALMDKIERESKVSIEKIKPAVVAFPSSLSYNQDHRIVAEAAHASLRPTSQKKHNKHIVETVLIYEEPTDSWTLKTGFEPNFFVPLTNDQLNAKLAALKLYKSQLRSTPNLRSPEILKVLAQARGALCGYQLAEGYKSLRIIS</sequence>
<dbReference type="AlphaFoldDB" id="A0A1F5JHH1"/>
<dbReference type="InterPro" id="IPR003737">
    <property type="entry name" value="GlcNAc_PI_deacetylase-related"/>
</dbReference>
<name>A0A1F5JHH1_9BACT</name>
<dbReference type="EMBL" id="MFCP01000022">
    <property type="protein sequence ID" value="OGE28091.1"/>
    <property type="molecule type" value="Genomic_DNA"/>
</dbReference>
<accession>A0A1F5JHH1</accession>
<protein>
    <recommendedName>
        <fullName evidence="3">GlcNAc-PI de-N-acetylase</fullName>
    </recommendedName>
</protein>
<dbReference type="PANTHER" id="PTHR12993:SF11">
    <property type="entry name" value="N-ACETYLGLUCOSAMINYL-PHOSPHATIDYLINOSITOL DE-N-ACETYLASE"/>
    <property type="match status" value="1"/>
</dbReference>
<evidence type="ECO:0008006" key="3">
    <source>
        <dbReference type="Google" id="ProtNLM"/>
    </source>
</evidence>
<dbReference type="Proteomes" id="UP000177555">
    <property type="component" value="Unassembled WGS sequence"/>
</dbReference>
<gene>
    <name evidence="1" type="ORF">A2867_01280</name>
</gene>
<dbReference type="InterPro" id="IPR024078">
    <property type="entry name" value="LmbE-like_dom_sf"/>
</dbReference>
<dbReference type="PANTHER" id="PTHR12993">
    <property type="entry name" value="N-ACETYLGLUCOSAMINYL-PHOSPHATIDYLINOSITOL DE-N-ACETYLASE-RELATED"/>
    <property type="match status" value="1"/>
</dbReference>
<reference evidence="1 2" key="1">
    <citation type="journal article" date="2016" name="Nat. Commun.">
        <title>Thousands of microbial genomes shed light on interconnected biogeochemical processes in an aquifer system.</title>
        <authorList>
            <person name="Anantharaman K."/>
            <person name="Brown C.T."/>
            <person name="Hug L.A."/>
            <person name="Sharon I."/>
            <person name="Castelle C.J."/>
            <person name="Probst A.J."/>
            <person name="Thomas B.C."/>
            <person name="Singh A."/>
            <person name="Wilkins M.J."/>
            <person name="Karaoz U."/>
            <person name="Brodie E.L."/>
            <person name="Williams K.H."/>
            <person name="Hubbard S.S."/>
            <person name="Banfield J.F."/>
        </authorList>
    </citation>
    <scope>NUCLEOTIDE SEQUENCE [LARGE SCALE GENOMIC DNA]</scope>
</reference>
<organism evidence="1 2">
    <name type="scientific">Candidatus Daviesbacteria bacterium RIFCSPHIGHO2_01_FULL_40_11</name>
    <dbReference type="NCBI Taxonomy" id="1797762"/>
    <lineage>
        <taxon>Bacteria</taxon>
        <taxon>Candidatus Daviesiibacteriota</taxon>
    </lineage>
</organism>
<comment type="caution">
    <text evidence="1">The sequence shown here is derived from an EMBL/GenBank/DDBJ whole genome shotgun (WGS) entry which is preliminary data.</text>
</comment>
<dbReference type="Pfam" id="PF02585">
    <property type="entry name" value="PIG-L"/>
    <property type="match status" value="1"/>
</dbReference>
<evidence type="ECO:0000313" key="1">
    <source>
        <dbReference type="EMBL" id="OGE28091.1"/>
    </source>
</evidence>